<keyword evidence="1" id="KW-0479">Metal-binding</keyword>
<evidence type="ECO:0000256" key="6">
    <source>
        <dbReference type="ARBA" id="ARBA00023163"/>
    </source>
</evidence>
<accession>A0A221CAY0</accession>
<dbReference type="AlphaFoldDB" id="A0A221CAY0"/>
<dbReference type="GO" id="GO:0004879">
    <property type="term" value="F:nuclear receptor activity"/>
    <property type="evidence" value="ECO:0007669"/>
    <property type="project" value="TreeGrafter"/>
</dbReference>
<dbReference type="GO" id="GO:0000978">
    <property type="term" value="F:RNA polymerase II cis-regulatory region sequence-specific DNA binding"/>
    <property type="evidence" value="ECO:0007669"/>
    <property type="project" value="TreeGrafter"/>
</dbReference>
<feature type="domain" description="Nuclear receptor" evidence="9">
    <location>
        <begin position="36"/>
        <end position="112"/>
    </location>
</feature>
<dbReference type="PANTHER" id="PTHR24082:SF473">
    <property type="entry name" value="ECDYSONE-INDUCED PROTEIN 75B, ISOFORM B"/>
    <property type="match status" value="1"/>
</dbReference>
<evidence type="ECO:0000256" key="4">
    <source>
        <dbReference type="ARBA" id="ARBA00023015"/>
    </source>
</evidence>
<proteinExistence type="predicted"/>
<protein>
    <submittedName>
        <fullName evidence="11">Nuclear receptor</fullName>
    </submittedName>
</protein>
<dbReference type="EMBL" id="MF360823">
    <property type="protein sequence ID" value="ASL70507.1"/>
    <property type="molecule type" value="Genomic_DNA"/>
</dbReference>
<dbReference type="InterPro" id="IPR050234">
    <property type="entry name" value="Nuclear_hormone_rcpt_NR1"/>
</dbReference>
<dbReference type="GO" id="GO:0008270">
    <property type="term" value="F:zinc ion binding"/>
    <property type="evidence" value="ECO:0007669"/>
    <property type="project" value="UniProtKB-KW"/>
</dbReference>
<evidence type="ECO:0000256" key="2">
    <source>
        <dbReference type="ARBA" id="ARBA00022771"/>
    </source>
</evidence>
<evidence type="ECO:0000256" key="5">
    <source>
        <dbReference type="ARBA" id="ARBA00023125"/>
    </source>
</evidence>
<keyword evidence="3" id="KW-0862">Zinc</keyword>
<dbReference type="InterPro" id="IPR013088">
    <property type="entry name" value="Znf_NHR/GATA"/>
</dbReference>
<sequence>MLKNLSEIEIKDVLNFENYLRNKKKQREQFEIRFNFGKCKVCGGEASGIHYGVSSCEGCKGFFKRSSSQKHQNYICQVNKNCPLYPKMVKKCKFCRWMACQKAGMSLASSRFGRIPNYMKEFKQNKSFSNGQFFNNKFCLALKHFTKSKNLSLMMVGNTKQVIPDSFFIEKFLNFPKDNFLTVLCLLRDKSYQIFKEKIKEFDQHENYALKLIESGYKAITLNIGSDKLLKFKQLNQNALIKHAISMISLVKELPGFQNIEKNDIAKVISNGFFVVFGFLTQKLFINGDFFLMLDEETPMNRELFALVTTELVRDSAFEFFSNFRNLNLTEQEYSLLIPAFLTVYNSDRKLEKPKLLKEIGDYYSKALSYEFSLNNRNEQFMDKFFKAIMCATKFNQLYQELDYEKEILDV</sequence>
<evidence type="ECO:0000256" key="7">
    <source>
        <dbReference type="ARBA" id="ARBA00023170"/>
    </source>
</evidence>
<keyword evidence="6" id="KW-0804">Transcription</keyword>
<dbReference type="PROSITE" id="PS51030">
    <property type="entry name" value="NUCLEAR_REC_DBD_2"/>
    <property type="match status" value="1"/>
</dbReference>
<keyword evidence="4" id="KW-0805">Transcription regulation</keyword>
<evidence type="ECO:0000256" key="1">
    <source>
        <dbReference type="ARBA" id="ARBA00022723"/>
    </source>
</evidence>
<name>A0A221CAY0_9BILA</name>
<dbReference type="CDD" id="cd06916">
    <property type="entry name" value="NR_DBD_like"/>
    <property type="match status" value="1"/>
</dbReference>
<evidence type="ECO:0000256" key="3">
    <source>
        <dbReference type="ARBA" id="ARBA00022833"/>
    </source>
</evidence>
<keyword evidence="2" id="KW-0863">Zinc-finger</keyword>
<evidence type="ECO:0000259" key="9">
    <source>
        <dbReference type="PROSITE" id="PS51030"/>
    </source>
</evidence>
<dbReference type="InterPro" id="IPR001628">
    <property type="entry name" value="Znf_hrmn_rcpt"/>
</dbReference>
<dbReference type="PROSITE" id="PS51843">
    <property type="entry name" value="NR_LBD"/>
    <property type="match status" value="1"/>
</dbReference>
<dbReference type="Pfam" id="PF00105">
    <property type="entry name" value="zf-C4"/>
    <property type="match status" value="1"/>
</dbReference>
<dbReference type="SUPFAM" id="SSF48508">
    <property type="entry name" value="Nuclear receptor ligand-binding domain"/>
    <property type="match status" value="1"/>
</dbReference>
<dbReference type="GO" id="GO:0000122">
    <property type="term" value="P:negative regulation of transcription by RNA polymerase II"/>
    <property type="evidence" value="ECO:0007669"/>
    <property type="project" value="TreeGrafter"/>
</dbReference>
<evidence type="ECO:0000259" key="10">
    <source>
        <dbReference type="PROSITE" id="PS51843"/>
    </source>
</evidence>
<dbReference type="GO" id="GO:0045944">
    <property type="term" value="P:positive regulation of transcription by RNA polymerase II"/>
    <property type="evidence" value="ECO:0007669"/>
    <property type="project" value="TreeGrafter"/>
</dbReference>
<feature type="domain" description="NR LBD" evidence="10">
    <location>
        <begin position="208"/>
        <end position="411"/>
    </location>
</feature>
<reference evidence="11" key="2">
    <citation type="submission" date="2017-06" db="EMBL/GenBank/DDBJ databases">
        <authorList>
            <person name="Kim H.J."/>
            <person name="Triplett B.A."/>
        </authorList>
    </citation>
    <scope>NUCLEOTIDE SEQUENCE</scope>
</reference>
<dbReference type="GO" id="GO:0030154">
    <property type="term" value="P:cell differentiation"/>
    <property type="evidence" value="ECO:0007669"/>
    <property type="project" value="TreeGrafter"/>
</dbReference>
<reference evidence="11" key="1">
    <citation type="journal article" date="2017" name="Gen. Comp. Endocrinol.">
        <title>Genome-wide identification of nuclear receptor (NR) genes and the evolutionary significance of the NR1O subfamily in the monogonont rotifer Brachionus spp.</title>
        <authorList>
            <person name="Kim D.H."/>
            <person name="Kim H.S."/>
            <person name="Hwang D.S."/>
            <person name="Kim H.J."/>
            <person name="Hagiwara A."/>
            <person name="Lee J.S."/>
            <person name="Jeong C.B."/>
        </authorList>
    </citation>
    <scope>NUCLEOTIDE SEQUENCE</scope>
</reference>
<dbReference type="GO" id="GO:0009755">
    <property type="term" value="P:hormone-mediated signaling pathway"/>
    <property type="evidence" value="ECO:0007669"/>
    <property type="project" value="TreeGrafter"/>
</dbReference>
<keyword evidence="7 11" id="KW-0675">Receptor</keyword>
<dbReference type="SMART" id="SM00399">
    <property type="entry name" value="ZnF_C4"/>
    <property type="match status" value="1"/>
</dbReference>
<organism evidence="11">
    <name type="scientific">Brachionus rotundiformis</name>
    <dbReference type="NCBI Taxonomy" id="96890"/>
    <lineage>
        <taxon>Eukaryota</taxon>
        <taxon>Metazoa</taxon>
        <taxon>Spiralia</taxon>
        <taxon>Gnathifera</taxon>
        <taxon>Rotifera</taxon>
        <taxon>Eurotatoria</taxon>
        <taxon>Monogononta</taxon>
        <taxon>Pseudotrocha</taxon>
        <taxon>Ploima</taxon>
        <taxon>Brachionidae</taxon>
        <taxon>Brachionus</taxon>
    </lineage>
</organism>
<dbReference type="Gene3D" id="3.30.50.10">
    <property type="entry name" value="Erythroid Transcription Factor GATA-1, subunit A"/>
    <property type="match status" value="1"/>
</dbReference>
<evidence type="ECO:0000313" key="11">
    <source>
        <dbReference type="EMBL" id="ASL70507.1"/>
    </source>
</evidence>
<dbReference type="SUPFAM" id="SSF57716">
    <property type="entry name" value="Glucocorticoid receptor-like (DNA-binding domain)"/>
    <property type="match status" value="1"/>
</dbReference>
<keyword evidence="5" id="KW-0238">DNA-binding</keyword>
<dbReference type="InterPro" id="IPR035500">
    <property type="entry name" value="NHR-like_dom_sf"/>
</dbReference>
<evidence type="ECO:0000256" key="8">
    <source>
        <dbReference type="ARBA" id="ARBA00023242"/>
    </source>
</evidence>
<dbReference type="InterPro" id="IPR000536">
    <property type="entry name" value="Nucl_hrmn_rcpt_lig-bd"/>
</dbReference>
<dbReference type="PRINTS" id="PR00047">
    <property type="entry name" value="STROIDFINGER"/>
</dbReference>
<dbReference type="PANTHER" id="PTHR24082">
    <property type="entry name" value="NUCLEAR HORMONE RECEPTOR"/>
    <property type="match status" value="1"/>
</dbReference>
<keyword evidence="8" id="KW-0539">Nucleus</keyword>
<dbReference type="Gene3D" id="1.10.565.10">
    <property type="entry name" value="Retinoid X Receptor"/>
    <property type="match status" value="1"/>
</dbReference>